<feature type="compositionally biased region" description="Basic and acidic residues" evidence="1">
    <location>
        <begin position="18"/>
        <end position="30"/>
    </location>
</feature>
<feature type="compositionally biased region" description="Gly residues" evidence="1">
    <location>
        <begin position="1"/>
        <end position="11"/>
    </location>
</feature>
<organism evidence="2 3">
    <name type="scientific">Penaeus vannamei</name>
    <name type="common">Whiteleg shrimp</name>
    <name type="synonym">Litopenaeus vannamei</name>
    <dbReference type="NCBI Taxonomy" id="6689"/>
    <lineage>
        <taxon>Eukaryota</taxon>
        <taxon>Metazoa</taxon>
        <taxon>Ecdysozoa</taxon>
        <taxon>Arthropoda</taxon>
        <taxon>Crustacea</taxon>
        <taxon>Multicrustacea</taxon>
        <taxon>Malacostraca</taxon>
        <taxon>Eumalacostraca</taxon>
        <taxon>Eucarida</taxon>
        <taxon>Decapoda</taxon>
        <taxon>Dendrobranchiata</taxon>
        <taxon>Penaeoidea</taxon>
        <taxon>Penaeidae</taxon>
        <taxon>Penaeus</taxon>
    </lineage>
</organism>
<evidence type="ECO:0000313" key="2">
    <source>
        <dbReference type="EMBL" id="ROT70381.1"/>
    </source>
</evidence>
<feature type="region of interest" description="Disordered" evidence="1">
    <location>
        <begin position="1"/>
        <end position="84"/>
    </location>
</feature>
<accession>A0A423T1T4</accession>
<keyword evidence="3" id="KW-1185">Reference proteome</keyword>
<dbReference type="Proteomes" id="UP000283509">
    <property type="component" value="Unassembled WGS sequence"/>
</dbReference>
<evidence type="ECO:0000256" key="1">
    <source>
        <dbReference type="SAM" id="MobiDB-lite"/>
    </source>
</evidence>
<evidence type="ECO:0000313" key="3">
    <source>
        <dbReference type="Proteomes" id="UP000283509"/>
    </source>
</evidence>
<proteinExistence type="predicted"/>
<sequence length="103" mass="10714">MRGVGGSGGGDWSPRDFSFGRESARGRETEGGTGEEECQQAVALGSVMLRGTRIQEEGTAQEENDPKIEAHGHHGAGGVAGLLGAAAGHARTRFDPRRVLRGS</sequence>
<dbReference type="AlphaFoldDB" id="A0A423T1T4"/>
<gene>
    <name evidence="2" type="ORF">C7M84_011340</name>
</gene>
<comment type="caution">
    <text evidence="2">The sequence shown here is derived from an EMBL/GenBank/DDBJ whole genome shotgun (WGS) entry which is preliminary data.</text>
</comment>
<reference evidence="2 3" key="2">
    <citation type="submission" date="2019-01" db="EMBL/GenBank/DDBJ databases">
        <title>The decoding of complex shrimp genome reveals the adaptation for benthos swimmer, frequently molting mechanism and breeding impact on genome.</title>
        <authorList>
            <person name="Sun Y."/>
            <person name="Gao Y."/>
            <person name="Yu Y."/>
        </authorList>
    </citation>
    <scope>NUCLEOTIDE SEQUENCE [LARGE SCALE GENOMIC DNA]</scope>
    <source>
        <tissue evidence="2">Muscle</tissue>
    </source>
</reference>
<dbReference type="EMBL" id="QCYY01002435">
    <property type="protein sequence ID" value="ROT70381.1"/>
    <property type="molecule type" value="Genomic_DNA"/>
</dbReference>
<reference evidence="2 3" key="1">
    <citation type="submission" date="2018-04" db="EMBL/GenBank/DDBJ databases">
        <authorList>
            <person name="Zhang X."/>
            <person name="Yuan J."/>
            <person name="Li F."/>
            <person name="Xiang J."/>
        </authorList>
    </citation>
    <scope>NUCLEOTIDE SEQUENCE [LARGE SCALE GENOMIC DNA]</scope>
    <source>
        <tissue evidence="2">Muscle</tissue>
    </source>
</reference>
<name>A0A423T1T4_PENVA</name>
<protein>
    <submittedName>
        <fullName evidence="2">Uncharacterized protein</fullName>
    </submittedName>
</protein>